<dbReference type="InterPro" id="IPR001878">
    <property type="entry name" value="Znf_CCHC"/>
</dbReference>
<feature type="region of interest" description="Disordered" evidence="2">
    <location>
        <begin position="215"/>
        <end position="237"/>
    </location>
</feature>
<feature type="region of interest" description="Disordered" evidence="2">
    <location>
        <begin position="56"/>
        <end position="77"/>
    </location>
</feature>
<organism evidence="4 5">
    <name type="scientific">Lactuca sativa</name>
    <name type="common">Garden lettuce</name>
    <dbReference type="NCBI Taxonomy" id="4236"/>
    <lineage>
        <taxon>Eukaryota</taxon>
        <taxon>Viridiplantae</taxon>
        <taxon>Streptophyta</taxon>
        <taxon>Embryophyta</taxon>
        <taxon>Tracheophyta</taxon>
        <taxon>Spermatophyta</taxon>
        <taxon>Magnoliopsida</taxon>
        <taxon>eudicotyledons</taxon>
        <taxon>Gunneridae</taxon>
        <taxon>Pentapetalae</taxon>
        <taxon>asterids</taxon>
        <taxon>campanulids</taxon>
        <taxon>Asterales</taxon>
        <taxon>Asteraceae</taxon>
        <taxon>Cichorioideae</taxon>
        <taxon>Cichorieae</taxon>
        <taxon>Lactucinae</taxon>
        <taxon>Lactuca</taxon>
    </lineage>
</organism>
<evidence type="ECO:0000256" key="2">
    <source>
        <dbReference type="SAM" id="MobiDB-lite"/>
    </source>
</evidence>
<name>A0A9R1WS65_LACSA</name>
<feature type="domain" description="CCHC-type" evidence="3">
    <location>
        <begin position="441"/>
        <end position="456"/>
    </location>
</feature>
<dbReference type="GO" id="GO:0003676">
    <property type="term" value="F:nucleic acid binding"/>
    <property type="evidence" value="ECO:0007669"/>
    <property type="project" value="InterPro"/>
</dbReference>
<accession>A0A9R1WS65</accession>
<evidence type="ECO:0000313" key="4">
    <source>
        <dbReference type="EMBL" id="KAJ0186396.1"/>
    </source>
</evidence>
<dbReference type="Gene3D" id="4.10.60.10">
    <property type="entry name" value="Zinc finger, CCHC-type"/>
    <property type="match status" value="1"/>
</dbReference>
<dbReference type="SUPFAM" id="SSF57756">
    <property type="entry name" value="Retrovirus zinc finger-like domains"/>
    <property type="match status" value="1"/>
</dbReference>
<keyword evidence="5" id="KW-1185">Reference proteome</keyword>
<comment type="caution">
    <text evidence="4">The sequence shown here is derived from an EMBL/GenBank/DDBJ whole genome shotgun (WGS) entry which is preliminary data.</text>
</comment>
<reference evidence="4 5" key="1">
    <citation type="journal article" date="2017" name="Nat. Commun.">
        <title>Genome assembly with in vitro proximity ligation data and whole-genome triplication in lettuce.</title>
        <authorList>
            <person name="Reyes-Chin-Wo S."/>
            <person name="Wang Z."/>
            <person name="Yang X."/>
            <person name="Kozik A."/>
            <person name="Arikit S."/>
            <person name="Song C."/>
            <person name="Xia L."/>
            <person name="Froenicke L."/>
            <person name="Lavelle D.O."/>
            <person name="Truco M.J."/>
            <person name="Xia R."/>
            <person name="Zhu S."/>
            <person name="Xu C."/>
            <person name="Xu H."/>
            <person name="Xu X."/>
            <person name="Cox K."/>
            <person name="Korf I."/>
            <person name="Meyers B.C."/>
            <person name="Michelmore R.W."/>
        </authorList>
    </citation>
    <scope>NUCLEOTIDE SEQUENCE [LARGE SCALE GENOMIC DNA]</scope>
    <source>
        <strain evidence="5">cv. Salinas</strain>
        <tissue evidence="4">Seedlings</tissue>
    </source>
</reference>
<evidence type="ECO:0000313" key="5">
    <source>
        <dbReference type="Proteomes" id="UP000235145"/>
    </source>
</evidence>
<gene>
    <name evidence="4" type="ORF">LSAT_V11C900489890</name>
</gene>
<dbReference type="SMART" id="SM00343">
    <property type="entry name" value="ZnF_C2HC"/>
    <property type="match status" value="2"/>
</dbReference>
<keyword evidence="1" id="KW-0862">Zinc</keyword>
<proteinExistence type="predicted"/>
<sequence>MIREMTLHCPVFPSTAEEVDKYDTKNDVTLPVFPSMAEELNKMPRRCSARLNLNQRPEPEQQQPQPPPPETNPPISSTKLEDIIAPRIAAALANVTRGGVRNEGNVRTARITSNPEYKKIEQYIWGLASQIKGMVIASKPTSYDSAKRIAHQEVDKYDTRNDVTLPGVSVDGRGVTDWKLINMIREMMLHCPVFLSTAEELNKMPKRSSARLNLNQRPEPEQQQPQPPPPETNPPISSTKLEDIIAQRIAAALANVSRGGVRNEGNVRTARITSNPEYKKTEQYIWGLASQIKGMVIASKPTTYDSAKRIAHQVTSIEIQVRFIAESPKSGTNKHKFNGNNPIQLFEERQEVATNYAATTTIPLQPRKYAGKLPMCTQCNRHHIGNCPWCSQCNHQHAGDCYICVKCKNKGHTASYCRSTTPTTENQGTNIGIGYDGGRACFECGEIGHIKKECPKLRGQ</sequence>
<dbReference type="Pfam" id="PF00098">
    <property type="entry name" value="zf-CCHC"/>
    <property type="match status" value="1"/>
</dbReference>
<keyword evidence="1" id="KW-0863">Zinc-finger</keyword>
<dbReference type="AlphaFoldDB" id="A0A9R1WS65"/>
<keyword evidence="1" id="KW-0479">Metal-binding</keyword>
<dbReference type="InterPro" id="IPR036875">
    <property type="entry name" value="Znf_CCHC_sf"/>
</dbReference>
<evidence type="ECO:0000256" key="1">
    <source>
        <dbReference type="PROSITE-ProRule" id="PRU00047"/>
    </source>
</evidence>
<dbReference type="PROSITE" id="PS50158">
    <property type="entry name" value="ZF_CCHC"/>
    <property type="match status" value="1"/>
</dbReference>
<dbReference type="EMBL" id="NBSK02000009">
    <property type="protein sequence ID" value="KAJ0186396.1"/>
    <property type="molecule type" value="Genomic_DNA"/>
</dbReference>
<protein>
    <recommendedName>
        <fullName evidence="3">CCHC-type domain-containing protein</fullName>
    </recommendedName>
</protein>
<dbReference type="Proteomes" id="UP000235145">
    <property type="component" value="Unassembled WGS sequence"/>
</dbReference>
<dbReference type="GO" id="GO:0008270">
    <property type="term" value="F:zinc ion binding"/>
    <property type="evidence" value="ECO:0007669"/>
    <property type="project" value="UniProtKB-KW"/>
</dbReference>
<evidence type="ECO:0000259" key="3">
    <source>
        <dbReference type="PROSITE" id="PS50158"/>
    </source>
</evidence>